<dbReference type="InterPro" id="IPR011050">
    <property type="entry name" value="Pectin_lyase_fold/virulence"/>
</dbReference>
<dbReference type="EMBL" id="LR586016">
    <property type="protein sequence ID" value="VIP05538.1"/>
    <property type="molecule type" value="Genomic_DNA"/>
</dbReference>
<sequence>MMPATTVAAMRCPYCYGEVARFEEIEDPSGGRSLSCPRMECRAQNIPMLYQRDYHRYPPMPCSIIGLSNHGKTEYINALLDEFDRIGRDWPGFHYHWLSETALREARNRLEDRAAGRLSNATRSVFPDPQMLRLANVPNIGGNHLIIYDTGGETFEDAGLLRDAGRYVRNSPSIIWLVSLSDLDRPTQLSDMLTIYQQAMIEMGGNPKQQTLILVLTKGDLLLEMPELPASCSEFLQNDRLDPRGDSWGRLQQISDDLERWLTQSGYHNLVNFSRESFREVRYCIVSALGTSADGSRMEVAPMPRGVMAPIFWLWRSQHSGVWVQVGQQRSLYLSLPEAIQAAPAGAIITLEPGTYLLPEPIVSRRTLRLHGSGLENTIIRCMKDEYVIHSHAPEAGGLELRNLTIEHAGNAGADVVRVTSGKVLMERCRIRGGRSEGTGTTGSGLIVSGGMNGRLVQCEFTYNQGDGVQVHRNASLELIGCLCQFNERSGIHWLSDGKATITQTRCLNNKRGIRMERTQNAAITGNFLMDNTEYGIDLRDGSHGKIEQNRIEGNRIHGIRLVRDANWQLHKNACKKNTQAGIALTESAKGMLVQNECIENLVGILYQGQAELDAEENRCVQNQRAGIVLEGNSGGRLKANLCEDNQYDGVLVGDTARPIVDHNTFRLNQRYGIFIARTASQTQLLRGNQITQNRTRDIQDERRGGWFG</sequence>
<dbReference type="Pfam" id="PF13229">
    <property type="entry name" value="Beta_helix"/>
    <property type="match status" value="1"/>
</dbReference>
<keyword evidence="1" id="KW-0677">Repeat</keyword>
<dbReference type="InterPro" id="IPR051550">
    <property type="entry name" value="SCF-Subunits/Alg-Epimerases"/>
</dbReference>
<dbReference type="InterPro" id="IPR012334">
    <property type="entry name" value="Pectin_lyas_fold"/>
</dbReference>
<dbReference type="RefSeq" id="WP_162660602.1">
    <property type="nucleotide sequence ID" value="NZ_LR593887.1"/>
</dbReference>
<dbReference type="SMART" id="SM00710">
    <property type="entry name" value="PbH1"/>
    <property type="match status" value="9"/>
</dbReference>
<reference evidence="3" key="1">
    <citation type="submission" date="2019-04" db="EMBL/GenBank/DDBJ databases">
        <authorList>
            <consortium name="Science for Life Laboratories"/>
        </authorList>
    </citation>
    <scope>NUCLEOTIDE SEQUENCE</scope>
    <source>
        <strain evidence="3">MBLW1</strain>
    </source>
</reference>
<dbReference type="PANTHER" id="PTHR22990:SF15">
    <property type="entry name" value="F-BOX ONLY PROTEIN 10"/>
    <property type="match status" value="1"/>
</dbReference>
<dbReference type="InterPro" id="IPR027417">
    <property type="entry name" value="P-loop_NTPase"/>
</dbReference>
<feature type="domain" description="Right handed beta helix" evidence="2">
    <location>
        <begin position="468"/>
        <end position="618"/>
    </location>
</feature>
<dbReference type="Gene3D" id="2.160.20.10">
    <property type="entry name" value="Single-stranded right-handed beta-helix, Pectin lyase-like"/>
    <property type="match status" value="1"/>
</dbReference>
<dbReference type="EMBL" id="LR593887">
    <property type="protein sequence ID" value="VTS08432.1"/>
    <property type="molecule type" value="Genomic_DNA"/>
</dbReference>
<evidence type="ECO:0000313" key="3">
    <source>
        <dbReference type="EMBL" id="VIP05538.1"/>
    </source>
</evidence>
<keyword evidence="4" id="KW-1185">Reference proteome</keyword>
<dbReference type="InterPro" id="IPR039448">
    <property type="entry name" value="Beta_helix"/>
</dbReference>
<accession>A0A6C2YUX6</accession>
<dbReference type="InParanoid" id="A0A6C2YUX6"/>
<dbReference type="KEGG" id="tim:GMBLW1_36550"/>
<evidence type="ECO:0000256" key="1">
    <source>
        <dbReference type="ARBA" id="ARBA00022737"/>
    </source>
</evidence>
<dbReference type="PANTHER" id="PTHR22990">
    <property type="entry name" value="F-BOX ONLY PROTEIN"/>
    <property type="match status" value="1"/>
</dbReference>
<name>A0A6C2YUX6_9BACT</name>
<organism evidence="3">
    <name type="scientific">Tuwongella immobilis</name>
    <dbReference type="NCBI Taxonomy" id="692036"/>
    <lineage>
        <taxon>Bacteria</taxon>
        <taxon>Pseudomonadati</taxon>
        <taxon>Planctomycetota</taxon>
        <taxon>Planctomycetia</taxon>
        <taxon>Gemmatales</taxon>
        <taxon>Gemmataceae</taxon>
        <taxon>Tuwongella</taxon>
    </lineage>
</organism>
<gene>
    <name evidence="3" type="ORF">GMBLW1_36550</name>
</gene>
<protein>
    <recommendedName>
        <fullName evidence="2">Right handed beta helix domain-containing protein</fullName>
    </recommendedName>
</protein>
<dbReference type="InterPro" id="IPR006626">
    <property type="entry name" value="PbH1"/>
</dbReference>
<evidence type="ECO:0000313" key="4">
    <source>
        <dbReference type="Proteomes" id="UP000464378"/>
    </source>
</evidence>
<dbReference type="Gene3D" id="3.40.50.300">
    <property type="entry name" value="P-loop containing nucleotide triphosphate hydrolases"/>
    <property type="match status" value="1"/>
</dbReference>
<evidence type="ECO:0000259" key="2">
    <source>
        <dbReference type="Pfam" id="PF13229"/>
    </source>
</evidence>
<dbReference type="Proteomes" id="UP000464378">
    <property type="component" value="Chromosome"/>
</dbReference>
<dbReference type="CDD" id="cd00882">
    <property type="entry name" value="Ras_like_GTPase"/>
    <property type="match status" value="1"/>
</dbReference>
<dbReference type="SUPFAM" id="SSF52540">
    <property type="entry name" value="P-loop containing nucleoside triphosphate hydrolases"/>
    <property type="match status" value="1"/>
</dbReference>
<dbReference type="AlphaFoldDB" id="A0A6C2YUX6"/>
<dbReference type="SUPFAM" id="SSF51126">
    <property type="entry name" value="Pectin lyase-like"/>
    <property type="match status" value="2"/>
</dbReference>
<proteinExistence type="predicted"/>